<organism evidence="1 2">
    <name type="scientific">Actinomadura keratinilytica</name>
    <dbReference type="NCBI Taxonomy" id="547461"/>
    <lineage>
        <taxon>Bacteria</taxon>
        <taxon>Bacillati</taxon>
        <taxon>Actinomycetota</taxon>
        <taxon>Actinomycetes</taxon>
        <taxon>Streptosporangiales</taxon>
        <taxon>Thermomonosporaceae</taxon>
        <taxon>Actinomadura</taxon>
    </lineage>
</organism>
<name>A0ABP7XV12_9ACTN</name>
<evidence type="ECO:0000313" key="2">
    <source>
        <dbReference type="Proteomes" id="UP001500266"/>
    </source>
</evidence>
<dbReference type="RefSeq" id="WP_425549606.1">
    <property type="nucleotide sequence ID" value="NZ_BAABDO010000001.1"/>
</dbReference>
<dbReference type="EMBL" id="BAABDO010000001">
    <property type="protein sequence ID" value="GAA4126517.1"/>
    <property type="molecule type" value="Genomic_DNA"/>
</dbReference>
<accession>A0ABP7XV12</accession>
<comment type="caution">
    <text evidence="1">The sequence shown here is derived from an EMBL/GenBank/DDBJ whole genome shotgun (WGS) entry which is preliminary data.</text>
</comment>
<evidence type="ECO:0000313" key="1">
    <source>
        <dbReference type="EMBL" id="GAA4126517.1"/>
    </source>
</evidence>
<gene>
    <name evidence="1" type="ORF">GCM10022416_00120</name>
</gene>
<protein>
    <submittedName>
        <fullName evidence="1">Uncharacterized protein</fullName>
    </submittedName>
</protein>
<proteinExistence type="predicted"/>
<sequence>MPDGGGIWRREIDPGGVFGLALPLNRADGAYRAMGERRAVKVLLTR</sequence>
<dbReference type="Proteomes" id="UP001500266">
    <property type="component" value="Unassembled WGS sequence"/>
</dbReference>
<keyword evidence="2" id="KW-1185">Reference proteome</keyword>
<reference evidence="2" key="1">
    <citation type="journal article" date="2019" name="Int. J. Syst. Evol. Microbiol.">
        <title>The Global Catalogue of Microorganisms (GCM) 10K type strain sequencing project: providing services to taxonomists for standard genome sequencing and annotation.</title>
        <authorList>
            <consortium name="The Broad Institute Genomics Platform"/>
            <consortium name="The Broad Institute Genome Sequencing Center for Infectious Disease"/>
            <person name="Wu L."/>
            <person name="Ma J."/>
        </authorList>
    </citation>
    <scope>NUCLEOTIDE SEQUENCE [LARGE SCALE GENOMIC DNA]</scope>
    <source>
        <strain evidence="2">JCM 17316</strain>
    </source>
</reference>